<gene>
    <name evidence="5" type="primary">pabB</name>
    <name evidence="5" type="ORF">ENV62_07135</name>
</gene>
<dbReference type="EC" id="2.6.1.85" evidence="1"/>
<dbReference type="GO" id="GO:0000162">
    <property type="term" value="P:L-tryptophan biosynthetic process"/>
    <property type="evidence" value="ECO:0007669"/>
    <property type="project" value="TreeGrafter"/>
</dbReference>
<evidence type="ECO:0000259" key="3">
    <source>
        <dbReference type="Pfam" id="PF00425"/>
    </source>
</evidence>
<dbReference type="InterPro" id="IPR015890">
    <property type="entry name" value="Chorismate_C"/>
</dbReference>
<dbReference type="Pfam" id="PF00425">
    <property type="entry name" value="Chorismate_bind"/>
    <property type="match status" value="1"/>
</dbReference>
<evidence type="ECO:0000256" key="1">
    <source>
        <dbReference type="ARBA" id="ARBA00013139"/>
    </source>
</evidence>
<name>A0A7C3WJS1_9BACT</name>
<dbReference type="InterPro" id="IPR019999">
    <property type="entry name" value="Anth_synth_I-like"/>
</dbReference>
<dbReference type="Gene3D" id="3.60.120.10">
    <property type="entry name" value="Anthranilate synthase"/>
    <property type="match status" value="1"/>
</dbReference>
<dbReference type="PANTHER" id="PTHR11236">
    <property type="entry name" value="AMINOBENZOATE/ANTHRANILATE SYNTHASE"/>
    <property type="match status" value="1"/>
</dbReference>
<feature type="domain" description="Anthranilate synthase component I N-terminal" evidence="4">
    <location>
        <begin position="26"/>
        <end position="156"/>
    </location>
</feature>
<evidence type="ECO:0000259" key="4">
    <source>
        <dbReference type="Pfam" id="PF04715"/>
    </source>
</evidence>
<dbReference type="SUPFAM" id="SSF56322">
    <property type="entry name" value="ADC synthase"/>
    <property type="match status" value="1"/>
</dbReference>
<proteinExistence type="predicted"/>
<dbReference type="InterPro" id="IPR005802">
    <property type="entry name" value="ADC_synth_comp_1"/>
</dbReference>
<dbReference type="GO" id="GO:0009396">
    <property type="term" value="P:folic acid-containing compound biosynthetic process"/>
    <property type="evidence" value="ECO:0007669"/>
    <property type="project" value="InterPro"/>
</dbReference>
<accession>A0A7C3WJS1</accession>
<reference evidence="5" key="1">
    <citation type="journal article" date="2020" name="mSystems">
        <title>Genome- and Community-Level Interaction Insights into Carbon Utilization and Element Cycling Functions of Hydrothermarchaeota in Hydrothermal Sediment.</title>
        <authorList>
            <person name="Zhou Z."/>
            <person name="Liu Y."/>
            <person name="Xu W."/>
            <person name="Pan J."/>
            <person name="Luo Z.H."/>
            <person name="Li M."/>
        </authorList>
    </citation>
    <scope>NUCLEOTIDE SEQUENCE [LARGE SCALE GENOMIC DNA]</scope>
    <source>
        <strain evidence="5">SpSt-776</strain>
    </source>
</reference>
<dbReference type="NCBIfam" id="TIGR00553">
    <property type="entry name" value="pabB"/>
    <property type="match status" value="1"/>
</dbReference>
<comment type="caution">
    <text evidence="5">The sequence shown here is derived from an EMBL/GenBank/DDBJ whole genome shotgun (WGS) entry which is preliminary data.</text>
</comment>
<dbReference type="InterPro" id="IPR005801">
    <property type="entry name" value="ADC_synthase"/>
</dbReference>
<dbReference type="PANTHER" id="PTHR11236:SF50">
    <property type="entry name" value="AMINODEOXYCHORISMATE SYNTHASE COMPONENT 1"/>
    <property type="match status" value="1"/>
</dbReference>
<dbReference type="InterPro" id="IPR006805">
    <property type="entry name" value="Anth_synth_I_N"/>
</dbReference>
<keyword evidence="5" id="KW-0032">Aminotransferase</keyword>
<evidence type="ECO:0000256" key="2">
    <source>
        <dbReference type="ARBA" id="ARBA00022679"/>
    </source>
</evidence>
<sequence length="484" mass="54557">MNKRFGRLVNIEVQPYEPPRRVAHLAELFAPLRQRPYAMLLLSGGDLDCARYSIMGWEPFLVLKAKGRRTTVEQPHDLTAIWGNPFTVLEDLLGTLELSGPAPVEPFSGGGLGFLAYDLKNHLERLPATAVDDLALPDLVMAFPGRVVIQDRAREKFWQITLHYEDASGHYRPPAKAEELNMPTLRPSPCQVGPLRSNFTREAYLKAVAKIREYIRQGDVYQVNLSQRFSFPLTGDPFNLFQHLFALNPAPFYAYLNCRDFQILSTSMERFLFRRGDYLETRPIKGTRPRGQTPAEDEAMRRELAESRKDDAELSMIVDLLRNDLGKVCRARTVKVAEHKRLEAYQNVYHLVSIVTGQLRPEITHVDILRATFPGGSITGCPKIRAMEIIDELEPQVRQVYTGAIGYLGLHRNLDLNVAIRTAIISRGWGHFAVGGGVVYDSDEVAEYEETLHKGRTLFRLIEGKLESQRSIAGTGANSPVCPS</sequence>
<keyword evidence="2 5" id="KW-0808">Transferase</keyword>
<organism evidence="5">
    <name type="scientific">Desulfobacca acetoxidans</name>
    <dbReference type="NCBI Taxonomy" id="60893"/>
    <lineage>
        <taxon>Bacteria</taxon>
        <taxon>Pseudomonadati</taxon>
        <taxon>Thermodesulfobacteriota</taxon>
        <taxon>Desulfobaccia</taxon>
        <taxon>Desulfobaccales</taxon>
        <taxon>Desulfobaccaceae</taxon>
        <taxon>Desulfobacca</taxon>
    </lineage>
</organism>
<evidence type="ECO:0000313" key="5">
    <source>
        <dbReference type="EMBL" id="HGB14991.1"/>
    </source>
</evidence>
<dbReference type="GO" id="GO:0046820">
    <property type="term" value="F:4-amino-4-deoxychorismate synthase activity"/>
    <property type="evidence" value="ECO:0007669"/>
    <property type="project" value="UniProtKB-EC"/>
</dbReference>
<dbReference type="EMBL" id="DTHB01000048">
    <property type="protein sequence ID" value="HGB14991.1"/>
    <property type="molecule type" value="Genomic_DNA"/>
</dbReference>
<dbReference type="Pfam" id="PF04715">
    <property type="entry name" value="Anth_synt_I_N"/>
    <property type="match status" value="1"/>
</dbReference>
<protein>
    <recommendedName>
        <fullName evidence="1">aminodeoxychorismate synthase</fullName>
        <ecNumber evidence="1">2.6.1.85</ecNumber>
    </recommendedName>
</protein>
<feature type="domain" description="Chorismate-utilising enzyme C-terminal" evidence="3">
    <location>
        <begin position="201"/>
        <end position="454"/>
    </location>
</feature>
<dbReference type="PRINTS" id="PR00095">
    <property type="entry name" value="ANTSNTHASEI"/>
</dbReference>
<dbReference type="AlphaFoldDB" id="A0A7C3WJS1"/>